<dbReference type="GO" id="GO:0000976">
    <property type="term" value="F:transcription cis-regulatory region binding"/>
    <property type="evidence" value="ECO:0007669"/>
    <property type="project" value="InterPro"/>
</dbReference>
<dbReference type="Pfam" id="PF00170">
    <property type="entry name" value="bZIP_1"/>
    <property type="match status" value="1"/>
</dbReference>
<gene>
    <name evidence="6" type="ORF">O0I10_008148</name>
</gene>
<dbReference type="SUPFAM" id="SSF57959">
    <property type="entry name" value="Leucine zipper domain"/>
    <property type="match status" value="1"/>
</dbReference>
<feature type="coiled-coil region" evidence="3">
    <location>
        <begin position="52"/>
        <end position="86"/>
    </location>
</feature>
<evidence type="ECO:0000313" key="6">
    <source>
        <dbReference type="EMBL" id="KAJ8656135.1"/>
    </source>
</evidence>
<evidence type="ECO:0000313" key="7">
    <source>
        <dbReference type="Proteomes" id="UP001234581"/>
    </source>
</evidence>
<evidence type="ECO:0000259" key="5">
    <source>
        <dbReference type="PROSITE" id="PS50217"/>
    </source>
</evidence>
<dbReference type="PANTHER" id="PTHR40621">
    <property type="entry name" value="TRANSCRIPTION FACTOR KAPC-RELATED"/>
    <property type="match status" value="1"/>
</dbReference>
<comment type="caution">
    <text evidence="6">The sequence shown here is derived from an EMBL/GenBank/DDBJ whole genome shotgun (WGS) entry which is preliminary data.</text>
</comment>
<dbReference type="PROSITE" id="PS50217">
    <property type="entry name" value="BZIP"/>
    <property type="match status" value="1"/>
</dbReference>
<feature type="compositionally biased region" description="Polar residues" evidence="4">
    <location>
        <begin position="1"/>
        <end position="20"/>
    </location>
</feature>
<feature type="region of interest" description="Disordered" evidence="4">
    <location>
        <begin position="1"/>
        <end position="52"/>
    </location>
</feature>
<dbReference type="GO" id="GO:0090575">
    <property type="term" value="C:RNA polymerase II transcription regulator complex"/>
    <property type="evidence" value="ECO:0007669"/>
    <property type="project" value="TreeGrafter"/>
</dbReference>
<dbReference type="InterPro" id="IPR046347">
    <property type="entry name" value="bZIP_sf"/>
</dbReference>
<dbReference type="PANTHER" id="PTHR40621:SF6">
    <property type="entry name" value="AP-1-LIKE TRANSCRIPTION FACTOR YAP1-RELATED"/>
    <property type="match status" value="1"/>
</dbReference>
<evidence type="ECO:0000256" key="2">
    <source>
        <dbReference type="ARBA" id="ARBA00023242"/>
    </source>
</evidence>
<feature type="region of interest" description="Disordered" evidence="4">
    <location>
        <begin position="205"/>
        <end position="255"/>
    </location>
</feature>
<dbReference type="RefSeq" id="XP_058341048.1">
    <property type="nucleotide sequence ID" value="XM_058488155.1"/>
</dbReference>
<name>A0AAD7XVM8_9FUNG</name>
<evidence type="ECO:0000256" key="1">
    <source>
        <dbReference type="ARBA" id="ARBA00004123"/>
    </source>
</evidence>
<organism evidence="6 7">
    <name type="scientific">Lichtheimia ornata</name>
    <dbReference type="NCBI Taxonomy" id="688661"/>
    <lineage>
        <taxon>Eukaryota</taxon>
        <taxon>Fungi</taxon>
        <taxon>Fungi incertae sedis</taxon>
        <taxon>Mucoromycota</taxon>
        <taxon>Mucoromycotina</taxon>
        <taxon>Mucoromycetes</taxon>
        <taxon>Mucorales</taxon>
        <taxon>Lichtheimiaceae</taxon>
        <taxon>Lichtheimia</taxon>
    </lineage>
</organism>
<dbReference type="GO" id="GO:0001228">
    <property type="term" value="F:DNA-binding transcription activator activity, RNA polymerase II-specific"/>
    <property type="evidence" value="ECO:0007669"/>
    <property type="project" value="TreeGrafter"/>
</dbReference>
<dbReference type="AlphaFoldDB" id="A0AAD7XVM8"/>
<feature type="region of interest" description="Disordered" evidence="4">
    <location>
        <begin position="429"/>
        <end position="489"/>
    </location>
</feature>
<evidence type="ECO:0000256" key="4">
    <source>
        <dbReference type="SAM" id="MobiDB-lite"/>
    </source>
</evidence>
<protein>
    <recommendedName>
        <fullName evidence="5">BZIP domain-containing protein</fullName>
    </recommendedName>
</protein>
<feature type="domain" description="BZIP" evidence="5">
    <location>
        <begin position="40"/>
        <end position="90"/>
    </location>
</feature>
<dbReference type="GeneID" id="83215555"/>
<dbReference type="EMBL" id="JARTCD010000042">
    <property type="protein sequence ID" value="KAJ8656135.1"/>
    <property type="molecule type" value="Genomic_DNA"/>
</dbReference>
<keyword evidence="7" id="KW-1185">Reference proteome</keyword>
<dbReference type="InterPro" id="IPR004827">
    <property type="entry name" value="bZIP"/>
</dbReference>
<dbReference type="Gene3D" id="1.20.5.170">
    <property type="match status" value="1"/>
</dbReference>
<feature type="compositionally biased region" description="Acidic residues" evidence="4">
    <location>
        <begin position="472"/>
        <end position="489"/>
    </location>
</feature>
<dbReference type="Proteomes" id="UP001234581">
    <property type="component" value="Unassembled WGS sequence"/>
</dbReference>
<sequence>MSVASTLSSNVGSDDTSTSPRCHAKKKPGRKPNPASPALRKAQNRAAQRAFRERKERHIMELEGESKQLREQRDELLIENKALRSSVGVLGQEGSYLKGLVLSLQLVCLLHNLAIPDHAPHLNTRDLLVYAQNQHTTTSTTDGVLSSYTEMCKQNVPPSIKYARINKNKPTHQITKAPILVSKDEIRTVAGRDASIISLSSQIQQQHVSLPSTPKDHVPEPNKQSIAAHDDDTQPIDSSIQHHPKSKNDKKQEGVDTPIFNADPIMLTRDPVPSFNLANFQTTRLHRLLQSACSKMAFSNNGTFLIEPTVLQCSVAHDPRIDLIPVAGIRDRMILFFDFFDLDECLKCLLDGVEFVDGGDPTHVGSWRWPAEFYEKYWYLSHDYSNPVIRERWPYQQQQQQQPSLVDLLLSPSNCSANDVLSMLLLDDHQQHQHSPSPPPSLSSDAQSSVDSRHSLISTDDELLSMLSPGNETEDMSLDIDDLLVTEEE</sequence>
<reference evidence="6 7" key="1">
    <citation type="submission" date="2023-03" db="EMBL/GenBank/DDBJ databases">
        <title>Genome sequence of Lichtheimia ornata CBS 291.66.</title>
        <authorList>
            <person name="Mohabir J.T."/>
            <person name="Shea T.P."/>
            <person name="Kurbessoian T."/>
            <person name="Berby B."/>
            <person name="Fontaine J."/>
            <person name="Livny J."/>
            <person name="Gnirke A."/>
            <person name="Stajich J.E."/>
            <person name="Cuomo C.A."/>
        </authorList>
    </citation>
    <scope>NUCLEOTIDE SEQUENCE [LARGE SCALE GENOMIC DNA]</scope>
    <source>
        <strain evidence="6">CBS 291.66</strain>
    </source>
</reference>
<dbReference type="PROSITE" id="PS00036">
    <property type="entry name" value="BZIP_BASIC"/>
    <property type="match status" value="1"/>
</dbReference>
<evidence type="ECO:0000256" key="3">
    <source>
        <dbReference type="SAM" id="Coils"/>
    </source>
</evidence>
<dbReference type="InterPro" id="IPR050936">
    <property type="entry name" value="AP-1-like"/>
</dbReference>
<comment type="subcellular location">
    <subcellularLocation>
        <location evidence="1">Nucleus</location>
    </subcellularLocation>
</comment>
<keyword evidence="3" id="KW-0175">Coiled coil</keyword>
<keyword evidence="2" id="KW-0539">Nucleus</keyword>
<dbReference type="CDD" id="cd14688">
    <property type="entry name" value="bZIP_YAP"/>
    <property type="match status" value="1"/>
</dbReference>
<proteinExistence type="predicted"/>
<accession>A0AAD7XVM8</accession>
<dbReference type="SMART" id="SM00338">
    <property type="entry name" value="BRLZ"/>
    <property type="match status" value="1"/>
</dbReference>